<reference evidence="1 2" key="1">
    <citation type="submission" date="2024-07" db="EMBL/GenBank/DDBJ databases">
        <authorList>
            <person name="Thanompreechachai J."/>
            <person name="Duangmal K."/>
        </authorList>
    </citation>
    <scope>NUCLEOTIDE SEQUENCE [LARGE SCALE GENOMIC DNA]</scope>
    <source>
        <strain evidence="1 2">KCTC 19886</strain>
    </source>
</reference>
<sequence length="62" mass="7145">MTTGRWAGDTLHVEPDDRDPRGWHLYLTGAGHGWDVWADDGDSLLQWLADTDYGFRLDEERV</sequence>
<comment type="caution">
    <text evidence="1">The sequence shown here is derived from an EMBL/GenBank/DDBJ whole genome shotgun (WGS) entry which is preliminary data.</text>
</comment>
<evidence type="ECO:0000313" key="1">
    <source>
        <dbReference type="EMBL" id="MEW9267902.1"/>
    </source>
</evidence>
<organism evidence="1 2">
    <name type="scientific">Kineococcus endophyticus</name>
    <dbReference type="NCBI Taxonomy" id="1181883"/>
    <lineage>
        <taxon>Bacteria</taxon>
        <taxon>Bacillati</taxon>
        <taxon>Actinomycetota</taxon>
        <taxon>Actinomycetes</taxon>
        <taxon>Kineosporiales</taxon>
        <taxon>Kineosporiaceae</taxon>
        <taxon>Kineococcus</taxon>
    </lineage>
</organism>
<accession>A0ABV3PEJ6</accession>
<proteinExistence type="predicted"/>
<dbReference type="EMBL" id="JBFNQN010000045">
    <property type="protein sequence ID" value="MEW9267902.1"/>
    <property type="molecule type" value="Genomic_DNA"/>
</dbReference>
<name>A0ABV3PEJ6_9ACTN</name>
<evidence type="ECO:0000313" key="2">
    <source>
        <dbReference type="Proteomes" id="UP001555826"/>
    </source>
</evidence>
<keyword evidence="2" id="KW-1185">Reference proteome</keyword>
<protein>
    <submittedName>
        <fullName evidence="1">Uncharacterized protein</fullName>
    </submittedName>
</protein>
<dbReference type="RefSeq" id="WP_367641449.1">
    <property type="nucleotide sequence ID" value="NZ_JBFNQN010000045.1"/>
</dbReference>
<dbReference type="Proteomes" id="UP001555826">
    <property type="component" value="Unassembled WGS sequence"/>
</dbReference>
<gene>
    <name evidence="1" type="ORF">AB1207_24465</name>
</gene>